<evidence type="ECO:0000313" key="1">
    <source>
        <dbReference type="EMBL" id="CAB3784709.1"/>
    </source>
</evidence>
<dbReference type="EMBL" id="CADIKM010000006">
    <property type="protein sequence ID" value="CAB3784709.1"/>
    <property type="molecule type" value="Genomic_DNA"/>
</dbReference>
<dbReference type="Pfam" id="PF19800">
    <property type="entry name" value="DUF6283"/>
    <property type="match status" value="1"/>
</dbReference>
<organism evidence="1 2">
    <name type="scientific">Pararobbsia alpina</name>
    <dbReference type="NCBI Taxonomy" id="621374"/>
    <lineage>
        <taxon>Bacteria</taxon>
        <taxon>Pseudomonadati</taxon>
        <taxon>Pseudomonadota</taxon>
        <taxon>Betaproteobacteria</taxon>
        <taxon>Burkholderiales</taxon>
        <taxon>Burkholderiaceae</taxon>
        <taxon>Pararobbsia</taxon>
    </lineage>
</organism>
<protein>
    <submittedName>
        <fullName evidence="1">Uncharacterized protein</fullName>
    </submittedName>
</protein>
<name>A0A6S7CA75_9BURK</name>
<accession>A0A6S7CA75</accession>
<evidence type="ECO:0000313" key="2">
    <source>
        <dbReference type="Proteomes" id="UP000494115"/>
    </source>
</evidence>
<dbReference type="AlphaFoldDB" id="A0A6S7CA75"/>
<dbReference type="InterPro" id="IPR046250">
    <property type="entry name" value="DUF6283"/>
</dbReference>
<dbReference type="RefSeq" id="WP_175104458.1">
    <property type="nucleotide sequence ID" value="NZ_CADIKM010000006.1"/>
</dbReference>
<keyword evidence="2" id="KW-1185">Reference proteome</keyword>
<reference evidence="1 2" key="1">
    <citation type="submission" date="2020-04" db="EMBL/GenBank/DDBJ databases">
        <authorList>
            <person name="De Canck E."/>
        </authorList>
    </citation>
    <scope>NUCLEOTIDE SEQUENCE [LARGE SCALE GENOMIC DNA]</scope>
    <source>
        <strain evidence="1 2">LMG 28138</strain>
    </source>
</reference>
<proteinExistence type="predicted"/>
<gene>
    <name evidence="1" type="ORF">LMG28138_01863</name>
</gene>
<sequence length="113" mass="12754">MKTWKLKRTAQCEKCPWLKDVDPHDIPNGYCETKHRNLADTIAEEGDLSALSGPLRAMACHETEGAHCIGWLMNQAGPGNNIALRIHLMTCENFEKIRLRGEQHARFEDTLPG</sequence>
<dbReference type="Proteomes" id="UP000494115">
    <property type="component" value="Unassembled WGS sequence"/>
</dbReference>